<dbReference type="VEuPathDB" id="GiardiaDB:QR46_1678"/>
<evidence type="ECO:0000313" key="1">
    <source>
        <dbReference type="EMBL" id="KWX14342.1"/>
    </source>
</evidence>
<evidence type="ECO:0000313" key="2">
    <source>
        <dbReference type="Proteomes" id="UP000070089"/>
    </source>
</evidence>
<sequence length="206" mass="23578">MLMNAPISKAPISVSSALHLNSRDLINSILKKICVTFSRFRLDISECSKTIRFRYHEEFFSAAMKEFVSRCARSLSLLQHFLEAETINPDLHITIEQLETLILSGESWIEVFRKEIELLKSIPSSDQTVILMKRVLRSIKQKRAVVRKNALLKLLLETVDTIMNEQYPRDGMSSANILLSNVNQHISNLDVVVSDARKLLDEMPHV</sequence>
<comment type="caution">
    <text evidence="1">The sequence shown here is derived from an EMBL/GenBank/DDBJ whole genome shotgun (WGS) entry which is preliminary data.</text>
</comment>
<protein>
    <submittedName>
        <fullName evidence="1">Uncharacterized protein</fullName>
    </submittedName>
</protein>
<dbReference type="Proteomes" id="UP000070089">
    <property type="component" value="Unassembled WGS sequence"/>
</dbReference>
<dbReference type="EMBL" id="JXTI01000036">
    <property type="protein sequence ID" value="KWX14342.1"/>
    <property type="molecule type" value="Genomic_DNA"/>
</dbReference>
<dbReference type="OrthoDB" id="10255917at2759"/>
<accession>A0A132NXB0</accession>
<proteinExistence type="predicted"/>
<dbReference type="AlphaFoldDB" id="A0A132NXB0"/>
<reference evidence="1 2" key="1">
    <citation type="journal article" date="2015" name="Mol. Biochem. Parasitol.">
        <title>Identification of polymorphic genes for use in assemblage B genotyping assays through comparative genomics of multiple assemblage B Giardia duodenalis isolates.</title>
        <authorList>
            <person name="Wielinga C."/>
            <person name="Thompson R.C."/>
            <person name="Monis P."/>
            <person name="Ryan U."/>
        </authorList>
    </citation>
    <scope>NUCLEOTIDE SEQUENCE [LARGE SCALE GENOMIC DNA]</scope>
    <source>
        <strain evidence="1 2">BAH15c1</strain>
    </source>
</reference>
<organism evidence="1 2">
    <name type="scientific">Giardia duodenalis assemblage B</name>
    <dbReference type="NCBI Taxonomy" id="1394984"/>
    <lineage>
        <taxon>Eukaryota</taxon>
        <taxon>Metamonada</taxon>
        <taxon>Diplomonadida</taxon>
        <taxon>Hexamitidae</taxon>
        <taxon>Giardiinae</taxon>
        <taxon>Giardia</taxon>
    </lineage>
</organism>
<gene>
    <name evidence="1" type="ORF">QR46_1678</name>
</gene>
<name>A0A132NXB0_GIAIN</name>